<dbReference type="OrthoDB" id="2801423at2759"/>
<evidence type="ECO:0000259" key="1">
    <source>
        <dbReference type="Pfam" id="PF20231"/>
    </source>
</evidence>
<feature type="non-terminal residue" evidence="2">
    <location>
        <position position="1"/>
    </location>
</feature>
<dbReference type="OMA" id="RIFETHW"/>
<sequence>GNTGGTVSQILELWMSHPYGRPRASHPEREQMYRLDPPYTTIAYARPALTCFSAQICADRVAKDAARAVKPDAGLHLRLHVPRARDCGLLFDLSMRAATPKRGTGPRARVQRPPEIVVTGAISSLLFSRRRTANLLPLSNSLAFFAARAEQSLFRIASRFGQSTAYTTAYRALITLSDGQADHLRRLAASKVVCVSVTLDNAQHFGAQYDVRAGRADIMYKGVVGTLLIWQDCPPSALDETVLNAFVAARKAGPVNLSWREIVADIDRDFIKCTGAIHWLDVAVSRCKPLWTAYREHVDLLFATEARKHQIPPTRRTVAHPLCSNAHDPSLATGLKDAVMDFYSEQLGITPENWTPRLMFFSGDGGTFEGLGRLQKYSQIAPTPYERLQWLGKQLHLWHTKWTASSRTFNNNWGSDRSVDPSCLGNNARIIKRKTPSNLKKIDFARDSETMFTIGENRMLDCWRVMLDVDDLDAHFEALAADNKLPSFQELRAYAARLYRTYSCHRAYLQALRPYEKQAAEYRAPLAQEIPTPLRPAQSTTASGSEAVGISDHTEAPGFAGDRCLANSILFLEDFVELREWYRSTSVGEIGSTWEITAQNQIPKFAGSGHNPNYLNYCLSTYQMIEKEFSPALREAFLNNWLVNFVGRPGHFKEGDLMQEHFINRLDRHLQHKDRPYDEPFIRNVVSPDLDILSDIPRQLEEAVSLKARSKRHLTPQTKAEDRLLADHYRKTALHRFCKGRSLG</sequence>
<protein>
    <recommendedName>
        <fullName evidence="1">DUF6589 domain-containing protein</fullName>
    </recommendedName>
</protein>
<reference evidence="3" key="1">
    <citation type="journal article" date="2012" name="Science">
        <title>The Paleozoic origin of enzymatic lignin decomposition reconstructed from 31 fungal genomes.</title>
        <authorList>
            <person name="Floudas D."/>
            <person name="Binder M."/>
            <person name="Riley R."/>
            <person name="Barry K."/>
            <person name="Blanchette R.A."/>
            <person name="Henrissat B."/>
            <person name="Martinez A.T."/>
            <person name="Otillar R."/>
            <person name="Spatafora J.W."/>
            <person name="Yadav J.S."/>
            <person name="Aerts A."/>
            <person name="Benoit I."/>
            <person name="Boyd A."/>
            <person name="Carlson A."/>
            <person name="Copeland A."/>
            <person name="Coutinho P.M."/>
            <person name="de Vries R.P."/>
            <person name="Ferreira P."/>
            <person name="Findley K."/>
            <person name="Foster B."/>
            <person name="Gaskell J."/>
            <person name="Glotzer D."/>
            <person name="Gorecki P."/>
            <person name="Heitman J."/>
            <person name="Hesse C."/>
            <person name="Hori C."/>
            <person name="Igarashi K."/>
            <person name="Jurgens J.A."/>
            <person name="Kallen N."/>
            <person name="Kersten P."/>
            <person name="Kohler A."/>
            <person name="Kuees U."/>
            <person name="Kumar T.K.A."/>
            <person name="Kuo A."/>
            <person name="LaButti K."/>
            <person name="Larrondo L.F."/>
            <person name="Lindquist E."/>
            <person name="Ling A."/>
            <person name="Lombard V."/>
            <person name="Lucas S."/>
            <person name="Lundell T."/>
            <person name="Martin R."/>
            <person name="McLaughlin D.J."/>
            <person name="Morgenstern I."/>
            <person name="Morin E."/>
            <person name="Murat C."/>
            <person name="Nagy L.G."/>
            <person name="Nolan M."/>
            <person name="Ohm R.A."/>
            <person name="Patyshakuliyeva A."/>
            <person name="Rokas A."/>
            <person name="Ruiz-Duenas F.J."/>
            <person name="Sabat G."/>
            <person name="Salamov A."/>
            <person name="Samejima M."/>
            <person name="Schmutz J."/>
            <person name="Slot J.C."/>
            <person name="St John F."/>
            <person name="Stenlid J."/>
            <person name="Sun H."/>
            <person name="Sun S."/>
            <person name="Syed K."/>
            <person name="Tsang A."/>
            <person name="Wiebenga A."/>
            <person name="Young D."/>
            <person name="Pisabarro A."/>
            <person name="Eastwood D.C."/>
            <person name="Martin F."/>
            <person name="Cullen D."/>
            <person name="Grigoriev I.V."/>
            <person name="Hibbett D.S."/>
        </authorList>
    </citation>
    <scope>NUCLEOTIDE SEQUENCE [LARGE SCALE GENOMIC DNA]</scope>
    <source>
        <strain evidence="3">TFB10046</strain>
    </source>
</reference>
<dbReference type="InterPro" id="IPR046496">
    <property type="entry name" value="DUF6589"/>
</dbReference>
<keyword evidence="3" id="KW-1185">Reference proteome</keyword>
<dbReference type="eggNOG" id="ENOG502SJ72">
    <property type="taxonomic scope" value="Eukaryota"/>
</dbReference>
<accession>J0CYF3</accession>
<dbReference type="EMBL" id="JH687864">
    <property type="protein sequence ID" value="EJD36328.1"/>
    <property type="molecule type" value="Genomic_DNA"/>
</dbReference>
<dbReference type="Proteomes" id="UP000006514">
    <property type="component" value="Unassembled WGS sequence"/>
</dbReference>
<evidence type="ECO:0000313" key="3">
    <source>
        <dbReference type="Proteomes" id="UP000006514"/>
    </source>
</evidence>
<dbReference type="AlphaFoldDB" id="J0CYF3"/>
<dbReference type="InParanoid" id="J0CYF3"/>
<name>J0CYF3_AURST</name>
<organism evidence="2 3">
    <name type="scientific">Auricularia subglabra (strain TFB-10046 / SS5)</name>
    <name type="common">White-rot fungus</name>
    <name type="synonym">Auricularia delicata (strain TFB10046)</name>
    <dbReference type="NCBI Taxonomy" id="717982"/>
    <lineage>
        <taxon>Eukaryota</taxon>
        <taxon>Fungi</taxon>
        <taxon>Dikarya</taxon>
        <taxon>Basidiomycota</taxon>
        <taxon>Agaricomycotina</taxon>
        <taxon>Agaricomycetes</taxon>
        <taxon>Auriculariales</taxon>
        <taxon>Auriculariaceae</taxon>
        <taxon>Auricularia</taxon>
    </lineage>
</organism>
<evidence type="ECO:0000313" key="2">
    <source>
        <dbReference type="EMBL" id="EJD36328.1"/>
    </source>
</evidence>
<dbReference type="KEGG" id="adl:AURDEDRAFT_43215"/>
<dbReference type="Pfam" id="PF20231">
    <property type="entry name" value="DUF6589"/>
    <property type="match status" value="1"/>
</dbReference>
<feature type="non-terminal residue" evidence="2">
    <location>
        <position position="744"/>
    </location>
</feature>
<feature type="domain" description="DUF6589" evidence="1">
    <location>
        <begin position="258"/>
        <end position="713"/>
    </location>
</feature>
<proteinExistence type="predicted"/>
<gene>
    <name evidence="2" type="ORF">AURDEDRAFT_43215</name>
</gene>